<feature type="coiled-coil region" evidence="5">
    <location>
        <begin position="556"/>
        <end position="583"/>
    </location>
</feature>
<evidence type="ECO:0000256" key="4">
    <source>
        <dbReference type="PROSITE-ProRule" id="PRU00221"/>
    </source>
</evidence>
<keyword evidence="7" id="KW-1185">Reference proteome</keyword>
<dbReference type="SMART" id="SM00320">
    <property type="entry name" value="WD40"/>
    <property type="match status" value="4"/>
</dbReference>
<dbReference type="PANTHER" id="PTHR18763">
    <property type="entry name" value="WD-REPEAT PROTEIN 18"/>
    <property type="match status" value="1"/>
</dbReference>
<evidence type="ECO:0000256" key="2">
    <source>
        <dbReference type="ARBA" id="ARBA00022574"/>
    </source>
</evidence>
<dbReference type="Gene3D" id="2.130.10.10">
    <property type="entry name" value="YVTN repeat-like/Quinoprotein amine dehydrogenase"/>
    <property type="match status" value="2"/>
</dbReference>
<dbReference type="Proteomes" id="UP000245591">
    <property type="component" value="Unassembled WGS sequence"/>
</dbReference>
<dbReference type="PRINTS" id="PR00320">
    <property type="entry name" value="GPROTEINBRPT"/>
</dbReference>
<comment type="caution">
    <text evidence="6">The sequence shown here is derived from an EMBL/GenBank/DDBJ whole genome shotgun (WGS) entry which is preliminary data.</text>
</comment>
<comment type="similarity">
    <text evidence="1">Belongs to the WD repeat IPI3/WDR18 family.</text>
</comment>
<name>A0A2U1J3L5_SMIAN</name>
<keyword evidence="3" id="KW-0677">Repeat</keyword>
<evidence type="ECO:0000313" key="6">
    <source>
        <dbReference type="EMBL" id="PVZ99660.1"/>
    </source>
</evidence>
<accession>A0A2U1J3L5</accession>
<dbReference type="GO" id="GO:0006364">
    <property type="term" value="P:rRNA processing"/>
    <property type="evidence" value="ECO:0007669"/>
    <property type="project" value="TreeGrafter"/>
</dbReference>
<dbReference type="InterPro" id="IPR001680">
    <property type="entry name" value="WD40_rpt"/>
</dbReference>
<dbReference type="PANTHER" id="PTHR18763:SF0">
    <property type="entry name" value="WD REPEAT-CONTAINING PROTEIN 18"/>
    <property type="match status" value="1"/>
</dbReference>
<dbReference type="GO" id="GO:0005656">
    <property type="term" value="C:nuclear pre-replicative complex"/>
    <property type="evidence" value="ECO:0007669"/>
    <property type="project" value="TreeGrafter"/>
</dbReference>
<dbReference type="InterPro" id="IPR045227">
    <property type="entry name" value="WDR18/Ipi3/RID3"/>
</dbReference>
<evidence type="ECO:0000256" key="5">
    <source>
        <dbReference type="SAM" id="Coils"/>
    </source>
</evidence>
<evidence type="ECO:0008006" key="8">
    <source>
        <dbReference type="Google" id="ProtNLM"/>
    </source>
</evidence>
<dbReference type="InterPro" id="IPR020472">
    <property type="entry name" value="WD40_PAC1"/>
</dbReference>
<feature type="repeat" description="WD" evidence="4">
    <location>
        <begin position="332"/>
        <end position="373"/>
    </location>
</feature>
<sequence>MFSEIILSASVDSEIIGIHDLRQGTPLGQLSTAPITTQYGFTIPSAIKNSANNPPWLLAIHGNTQAAQFHTLNWNETSPKLKFPLPEAISCVTASKSGLYIFGGSYSGKIYCWATSSGLLLKTWEAHYGPVTVITTSPDESAILTGGEDSNIHVWVLSKVLDLTVKASDMPEISLSSHTMPITAIYLGASSLKGGHLFSGNARIFTSSKDQTCKCWEITTSSHESNQANAGNYGMSMFGGNQKKKLYKAELLVTWLLPSVIKSIAVDLAETKIYCGCQNGNIYKINLYTIAHINGKATYASNYSVGKVIEIGINTNNDHPNKLENKWDKITYFGHEGPVNSIDLSFDGSLLVSGSSDGTVKVWDSNSRQCLRTSDDGNKKKVGTKAKQHQNSQLSTAVSKGISQVFVCMRFPGLGGVSGFAKSTKSGSNVTFGTDPLIKSLIAATGSGKEKFSSMQLNDIPQSLSSKTPLVAPLRRVPLPSVDEDQLIHPTESKAYGLFSLNNTRKTLKNLGGYLGNGLDSSNGSNNLAGSSQGNLSSTVFFAKQALCEQSDMGSEDQLRSQVIQLDSEVASLSEKYEKIKKLNDGFYNSTVTELLRLREAQSGIKYKKVENQLVDKEQPKESIIKNISVVENTVDGIETEVTFNQDNEPVKRLRSSAKAQNKRKK</sequence>
<reference evidence="6 7" key="1">
    <citation type="journal article" date="2018" name="MBio">
        <title>Comparative Genomics Reveals the Core Gene Toolbox for the Fungus-Insect Symbiosis.</title>
        <authorList>
            <person name="Wang Y."/>
            <person name="Stata M."/>
            <person name="Wang W."/>
            <person name="Stajich J.E."/>
            <person name="White M.M."/>
            <person name="Moncalvo J.M."/>
        </authorList>
    </citation>
    <scope>NUCLEOTIDE SEQUENCE [LARGE SCALE GENOMIC DNA]</scope>
    <source>
        <strain evidence="6 7">AUS-126-30</strain>
    </source>
</reference>
<dbReference type="GO" id="GO:0120330">
    <property type="term" value="C:rixosome complex"/>
    <property type="evidence" value="ECO:0007669"/>
    <property type="project" value="TreeGrafter"/>
</dbReference>
<evidence type="ECO:0000256" key="1">
    <source>
        <dbReference type="ARBA" id="ARBA00010143"/>
    </source>
</evidence>
<feature type="repeat" description="WD" evidence="4">
    <location>
        <begin position="124"/>
        <end position="155"/>
    </location>
</feature>
<dbReference type="InterPro" id="IPR015943">
    <property type="entry name" value="WD40/YVTN_repeat-like_dom_sf"/>
</dbReference>
<dbReference type="GO" id="GO:0006261">
    <property type="term" value="P:DNA-templated DNA replication"/>
    <property type="evidence" value="ECO:0007669"/>
    <property type="project" value="TreeGrafter"/>
</dbReference>
<dbReference type="PROSITE" id="PS50294">
    <property type="entry name" value="WD_REPEATS_REGION"/>
    <property type="match status" value="2"/>
</dbReference>
<dbReference type="InterPro" id="IPR036322">
    <property type="entry name" value="WD40_repeat_dom_sf"/>
</dbReference>
<evidence type="ECO:0000313" key="7">
    <source>
        <dbReference type="Proteomes" id="UP000245591"/>
    </source>
</evidence>
<dbReference type="PROSITE" id="PS50082">
    <property type="entry name" value="WD_REPEATS_2"/>
    <property type="match status" value="2"/>
</dbReference>
<evidence type="ECO:0000256" key="3">
    <source>
        <dbReference type="ARBA" id="ARBA00022737"/>
    </source>
</evidence>
<proteinExistence type="inferred from homology"/>
<keyword evidence="2 4" id="KW-0853">WD repeat</keyword>
<gene>
    <name evidence="6" type="ORF">BB558_004303</name>
</gene>
<dbReference type="AlphaFoldDB" id="A0A2U1J3L5"/>
<keyword evidence="5" id="KW-0175">Coiled coil</keyword>
<dbReference type="EMBL" id="MBFU01000405">
    <property type="protein sequence ID" value="PVZ99660.1"/>
    <property type="molecule type" value="Genomic_DNA"/>
</dbReference>
<organism evidence="6 7">
    <name type="scientific">Smittium angustum</name>
    <dbReference type="NCBI Taxonomy" id="133377"/>
    <lineage>
        <taxon>Eukaryota</taxon>
        <taxon>Fungi</taxon>
        <taxon>Fungi incertae sedis</taxon>
        <taxon>Zoopagomycota</taxon>
        <taxon>Kickxellomycotina</taxon>
        <taxon>Harpellomycetes</taxon>
        <taxon>Harpellales</taxon>
        <taxon>Legeriomycetaceae</taxon>
        <taxon>Smittium</taxon>
    </lineage>
</organism>
<dbReference type="Pfam" id="PF00400">
    <property type="entry name" value="WD40"/>
    <property type="match status" value="2"/>
</dbReference>
<protein>
    <recommendedName>
        <fullName evidence="8">Anaphase-promoting complex subunit 4 WD40 domain-containing protein</fullName>
    </recommendedName>
</protein>
<dbReference type="SUPFAM" id="SSF50978">
    <property type="entry name" value="WD40 repeat-like"/>
    <property type="match status" value="1"/>
</dbReference>